<feature type="compositionally biased region" description="Polar residues" evidence="3">
    <location>
        <begin position="1102"/>
        <end position="1151"/>
    </location>
</feature>
<evidence type="ECO:0000256" key="3">
    <source>
        <dbReference type="SAM" id="MobiDB-lite"/>
    </source>
</evidence>
<dbReference type="Gene3D" id="2.80.10.50">
    <property type="match status" value="1"/>
</dbReference>
<feature type="domain" description="Beta/gamma crystallin 'Greek key'" evidence="4">
    <location>
        <begin position="2240"/>
        <end position="2284"/>
    </location>
</feature>
<feature type="compositionally biased region" description="Polar residues" evidence="3">
    <location>
        <begin position="832"/>
        <end position="846"/>
    </location>
</feature>
<feature type="compositionally biased region" description="Basic residues" evidence="3">
    <location>
        <begin position="201"/>
        <end position="210"/>
    </location>
</feature>
<feature type="compositionally biased region" description="Basic and acidic residues" evidence="3">
    <location>
        <begin position="1454"/>
        <end position="1464"/>
    </location>
</feature>
<feature type="compositionally biased region" description="Basic and acidic residues" evidence="3">
    <location>
        <begin position="683"/>
        <end position="733"/>
    </location>
</feature>
<feature type="compositionally biased region" description="Acidic residues" evidence="3">
    <location>
        <begin position="1444"/>
        <end position="1453"/>
    </location>
</feature>
<feature type="compositionally biased region" description="Polar residues" evidence="3">
    <location>
        <begin position="953"/>
        <end position="969"/>
    </location>
</feature>
<gene>
    <name evidence="5" type="ORF">E1301_Tti019316</name>
</gene>
<feature type="compositionally biased region" description="Basic and acidic residues" evidence="3">
    <location>
        <begin position="629"/>
        <end position="639"/>
    </location>
</feature>
<feature type="compositionally biased region" description="Polar residues" evidence="3">
    <location>
        <begin position="1508"/>
        <end position="1523"/>
    </location>
</feature>
<keyword evidence="2" id="KW-0677">Repeat</keyword>
<feature type="compositionally biased region" description="Basic and acidic residues" evidence="3">
    <location>
        <begin position="447"/>
        <end position="462"/>
    </location>
</feature>
<reference evidence="5 6" key="1">
    <citation type="journal article" date="2019" name="Mol. Ecol. Resour.">
        <title>Chromosome-level genome assembly of Triplophysa tibetana, a fish adapted to the harsh high-altitude environment of the Tibetan Plateau.</title>
        <authorList>
            <person name="Yang X."/>
            <person name="Liu H."/>
            <person name="Ma Z."/>
            <person name="Zou Y."/>
            <person name="Zou M."/>
            <person name="Mao Y."/>
            <person name="Li X."/>
            <person name="Wang H."/>
            <person name="Chen T."/>
            <person name="Wang W."/>
            <person name="Yang R."/>
        </authorList>
    </citation>
    <scope>NUCLEOTIDE SEQUENCE [LARGE SCALE GENOMIC DNA]</scope>
    <source>
        <strain evidence="5">TTIB1903HZAU</strain>
        <tissue evidence="5">Muscle</tissue>
    </source>
</reference>
<dbReference type="PROSITE" id="PS50231">
    <property type="entry name" value="RICIN_B_LECTIN"/>
    <property type="match status" value="1"/>
</dbReference>
<feature type="compositionally biased region" description="Basic and acidic residues" evidence="3">
    <location>
        <begin position="525"/>
        <end position="542"/>
    </location>
</feature>
<feature type="compositionally biased region" description="Polar residues" evidence="3">
    <location>
        <begin position="808"/>
        <end position="817"/>
    </location>
</feature>
<feature type="compositionally biased region" description="Polar residues" evidence="3">
    <location>
        <begin position="788"/>
        <end position="799"/>
    </location>
</feature>
<evidence type="ECO:0000259" key="4">
    <source>
        <dbReference type="PROSITE" id="PS50915"/>
    </source>
</evidence>
<dbReference type="SUPFAM" id="SSF49695">
    <property type="entry name" value="gamma-Crystallin-like"/>
    <property type="match status" value="3"/>
</dbReference>
<feature type="domain" description="Beta/gamma crystallin 'Greek key'" evidence="4">
    <location>
        <begin position="2331"/>
        <end position="2372"/>
    </location>
</feature>
<feature type="region of interest" description="Disordered" evidence="3">
    <location>
        <begin position="1553"/>
        <end position="1582"/>
    </location>
</feature>
<feature type="domain" description="Beta/gamma crystallin 'Greek key'" evidence="4">
    <location>
        <begin position="2290"/>
        <end position="2330"/>
    </location>
</feature>
<dbReference type="SUPFAM" id="SSF50370">
    <property type="entry name" value="Ricin B-like lectins"/>
    <property type="match status" value="1"/>
</dbReference>
<feature type="compositionally biased region" description="Low complexity" evidence="3">
    <location>
        <begin position="872"/>
        <end position="884"/>
    </location>
</feature>
<feature type="compositionally biased region" description="Basic and acidic residues" evidence="3">
    <location>
        <begin position="260"/>
        <end position="295"/>
    </location>
</feature>
<keyword evidence="6" id="KW-1185">Reference proteome</keyword>
<dbReference type="Pfam" id="PF00030">
    <property type="entry name" value="Crystall"/>
    <property type="match status" value="6"/>
</dbReference>
<feature type="compositionally biased region" description="Polar residues" evidence="3">
    <location>
        <begin position="464"/>
        <end position="495"/>
    </location>
</feature>
<feature type="compositionally biased region" description="Polar residues" evidence="3">
    <location>
        <begin position="420"/>
        <end position="446"/>
    </location>
</feature>
<feature type="compositionally biased region" description="Basic residues" evidence="3">
    <location>
        <begin position="1363"/>
        <end position="1372"/>
    </location>
</feature>
<feature type="domain" description="Beta/gamma crystallin 'Greek key'" evidence="4">
    <location>
        <begin position="2060"/>
        <end position="2102"/>
    </location>
</feature>
<dbReference type="InterPro" id="IPR000772">
    <property type="entry name" value="Ricin_B_lectin"/>
</dbReference>
<dbReference type="SMART" id="SM00458">
    <property type="entry name" value="RICIN"/>
    <property type="match status" value="1"/>
</dbReference>
<dbReference type="Proteomes" id="UP000324632">
    <property type="component" value="Chromosome 5"/>
</dbReference>
<feature type="compositionally biased region" description="Polar residues" evidence="3">
    <location>
        <begin position="996"/>
        <end position="1032"/>
    </location>
</feature>
<feature type="compositionally biased region" description="Low complexity" evidence="3">
    <location>
        <begin position="1559"/>
        <end position="1568"/>
    </location>
</feature>
<feature type="region of interest" description="Disordered" evidence="3">
    <location>
        <begin position="1441"/>
        <end position="1464"/>
    </location>
</feature>
<feature type="compositionally biased region" description="Low complexity" evidence="3">
    <location>
        <begin position="219"/>
        <end position="231"/>
    </location>
</feature>
<feature type="compositionally biased region" description="Polar residues" evidence="3">
    <location>
        <begin position="609"/>
        <end position="628"/>
    </location>
</feature>
<evidence type="ECO:0000313" key="6">
    <source>
        <dbReference type="Proteomes" id="UP000324632"/>
    </source>
</evidence>
<organism evidence="5 6">
    <name type="scientific">Triplophysa tibetana</name>
    <dbReference type="NCBI Taxonomy" id="1572043"/>
    <lineage>
        <taxon>Eukaryota</taxon>
        <taxon>Metazoa</taxon>
        <taxon>Chordata</taxon>
        <taxon>Craniata</taxon>
        <taxon>Vertebrata</taxon>
        <taxon>Euteleostomi</taxon>
        <taxon>Actinopterygii</taxon>
        <taxon>Neopterygii</taxon>
        <taxon>Teleostei</taxon>
        <taxon>Ostariophysi</taxon>
        <taxon>Cypriniformes</taxon>
        <taxon>Nemacheilidae</taxon>
        <taxon>Triplophysa</taxon>
    </lineage>
</organism>
<feature type="compositionally biased region" description="Basic and acidic residues" evidence="3">
    <location>
        <begin position="342"/>
        <end position="371"/>
    </location>
</feature>
<name>A0A5A9PIN9_9TELE</name>
<feature type="domain" description="Beta/gamma crystallin 'Greek key'" evidence="4">
    <location>
        <begin position="2151"/>
        <end position="2193"/>
    </location>
</feature>
<protein>
    <submittedName>
        <fullName evidence="5">Beta/gamma crystallin domain-containing protein 1</fullName>
    </submittedName>
</protein>
<dbReference type="InterPro" id="IPR001064">
    <property type="entry name" value="Beta/gamma_crystallin"/>
</dbReference>
<feature type="domain" description="Beta/gamma crystallin 'Greek key'" evidence="4">
    <location>
        <begin position="2013"/>
        <end position="2059"/>
    </location>
</feature>
<comment type="similarity">
    <text evidence="1">Belongs to the beta/gamma-crystallin family.</text>
</comment>
<proteinExistence type="inferred from homology"/>
<feature type="domain" description="Beta/gamma crystallin 'Greek key'" evidence="4">
    <location>
        <begin position="1863"/>
        <end position="1912"/>
    </location>
</feature>
<feature type="compositionally biased region" description="Low complexity" evidence="3">
    <location>
        <begin position="1327"/>
        <end position="1338"/>
    </location>
</feature>
<feature type="domain" description="Beta/gamma crystallin 'Greek key'" evidence="4">
    <location>
        <begin position="1959"/>
        <end position="2001"/>
    </location>
</feature>
<feature type="compositionally biased region" description="Polar residues" evidence="3">
    <location>
        <begin position="1254"/>
        <end position="1273"/>
    </location>
</feature>
<feature type="compositionally biased region" description="Polar residues" evidence="3">
    <location>
        <begin position="543"/>
        <end position="561"/>
    </location>
</feature>
<evidence type="ECO:0000313" key="5">
    <source>
        <dbReference type="EMBL" id="KAA0720859.1"/>
    </source>
</evidence>
<dbReference type="PANTHER" id="PTHR11818:SF2">
    <property type="entry name" value="BETA_GAMMA CRYSTALLIN DOMAIN-CONTAINING PROTEIN 1"/>
    <property type="match status" value="1"/>
</dbReference>
<dbReference type="PROSITE" id="PS50915">
    <property type="entry name" value="CRYSTALLIN_BETA_GAMMA"/>
    <property type="match status" value="9"/>
</dbReference>
<evidence type="ECO:0000256" key="1">
    <source>
        <dbReference type="ARBA" id="ARBA00009646"/>
    </source>
</evidence>
<accession>A0A5A9PIN9</accession>
<feature type="region of interest" description="Disordered" evidence="3">
    <location>
        <begin position="91"/>
        <end position="295"/>
    </location>
</feature>
<feature type="region of interest" description="Disordered" evidence="3">
    <location>
        <begin position="339"/>
        <end position="1388"/>
    </location>
</feature>
<dbReference type="EMBL" id="SOYY01000005">
    <property type="protein sequence ID" value="KAA0720859.1"/>
    <property type="molecule type" value="Genomic_DNA"/>
</dbReference>
<dbReference type="InterPro" id="IPR035992">
    <property type="entry name" value="Ricin_B-like_lectins"/>
</dbReference>
<sequence length="2507" mass="273923">MRDRHYTVLCSLSVHLHSQKHETQKLTCTGTADLRTACPTLMSFHLLSSSSLDHGKQTYLKCFISQNQAESPQEQSPGVFSRIGSWLSWGWGSPPPSGDEPSPETPQHSREEDCSETESECSAVKVTDNTPVQAERSSSLSRNAKHLSSAAGRGSRGRTSHVYLEEDSDSDLHTSTEPHVTFSPQVTSDPTIQQESDQMGRKRSGKKRRSSQGDGGGTKTKSPTTSQPSSPAITSLARSPEPAWAESAFEEAPKPVPEFPRGELPDSPEAGRDEDITEWTEAHISDTSRPLSSRDAHAVTYSDMDEETVVRLTETPESKRRSLKVSHSEKFFAKRVVVTSKQHTEEQHEKFNEAEDTTDHEQTKAEDRARCVDNWSDGQRKVKSTPRAGGISDKISLFESQASNPFKSNFTNPRRGDISPAQNVSRQRQFTEPTSSKSDSVPSNLSVKDRALNFSADRRRELTFTPSSTTAGISAQTRNGEQLKTAGHTETSLFTKTFDKSEAKAGTSGEKPEVKPNPPLNTDQTDSKSHKAKENASNDENKQVSSPADRSQQVKSPTRMASRSKKRRSKEVAQPLSPTSKNKREVGQDKHEVRDTERSSVPDMPSKHLTGTKTTDLYSDKLPTNSSRIQKEKPEDLVRAKTRTVAKHYKEMDEKVVSPTSETSQPSPASGYQTTISSNEDQTEPKHSEKEERRTNESSEGESLKNRDTIVKPDPSVTHKEKPPAPEDLKEASPKYPFEPANSSSGKDVVRNGKNKADFKVLPEKDTATARETSVCVPKSDENKDNLTETLKNNNTSQPEIKAKMIEQKSTSSISTRQSKRTETTENDITIELTNESSENTFPPIQSNNENLSLSSANEKHTLSSPRASKYSTEQTSETTTKPTSTDETRSSLPTSAHEKTTTLPASTEKKTTPPPDSSIEKTTVRSTSSSDTTVITSLSSSNKKTTPPGVEKTTSPAASTNEKTTPPTALSVAEITPLPTLSEEKTTPPPESSNEKTTPPVSTDKTATPPQALTVEKTTTPAAASTKNTTLPPKPTVEITTPPAAAEVKKTTSPASSSNDKTTPPPASSEKKTTPPPASTVEKTTPPPASSEKKITPPPASSNEKTTPPAASNVEKTTPQVASSNEKTTPPAASSNVKTTPPAPSSNEKTTPPPASTEKKTTPPPALTFEITAPAPEASNEKTTPPPSTVEKTTPPAASFNQQTTSLLSSTVGKTTRTASSSEKKTTTTAASTESSTEKKTTPPAVLSDEKTTPPQKSSSPVNLMNAQSSGPATRKKEFLRKPMFLPQIPSSPGRDSLNRDSLSSWLDVERPVRKKQLTPDPKPKLSSSSSESNLLEASRDFDPNDFISKVKGQAMPFTLPQRRHKKHRLHTPSFAMPAIREDRNEKPFDVEEFQHGLRRRREFTLDLIQSKTSDEDKSKRVNPERESILTRSVLFRRAKTEEMEEEKENESDESKPEAGKVRSRLERCSILCSLSHPTKTRRKDFLSPTESPTDLLLSPRNAPVYPSTTLESPKPDTSCTQTDHRIHLKPTDPTPNLKLPSADLTITIATQPPPPFSLQSSSQLNLKSDNNGPAITPDPRMTSADAAVTIATKPPPPSSVPTGSQLNLQSDNNGPAITHDPKMTSADPAFTIATKPPPPSIVPTGFQLNLQSDNNGPAITPDPRMTSADAAVIATKPPPPSIVPTGFQLNLQSDNNGPAVTHDPKMTSADAAFTIATKPPPPSDVLAGFQVNLQPAVKPEPTVPMGTEDTSPPFPSFDDIRFPGYLEKILPKGPEASVSRESASGPVGLNKAVDVQTSDNSVYVTPPADIPAARGFHRRPGKIVIYQQHQFSGQSFDFYRDEEDVTHLQLSSVISMKVLKGCWILYEKAGFLGRCIALEEEEIVELPNEWAEEAGQTSVPFVIGSLRLAVRDYTPPRIELFSETDGRGRSSEFVDDTDELGAFGLPQNTGSIKVHSGLWQVFSDAGFQGFMAVLESGEYPCPESWGFTVPAVGSLRALRMGSVKVQHPNAVKAVLYEKAGLQGGCVEVQGDVFSFRGTDGEPEGHGLSSVASLKILRGLWVGYDEDGFEGQQFVLEEGEYLDWMDWGGLGQNLLSLRPVLTDFLSPHMKMFRDLDFFERGGNIDVMELLENTANTEYGPKTQSIDVLSGAWIVFDEPGFCGRHYVLEKGLYSSPEDWGSSNSRILSVIPIMLDNQNSSHFKIQLFSEPEFSGTSVSVEDTLPTMPQGFIMSSCRVHAGSWLAFGCESFSGSQCVLEDGDYPDLRMMGFTQPKTSVLSLQPIGHEFSLPSIVLFERSGFRGRRLVLKSSSVNLQLTESCTRVSSILVEGGIWVLYESNNFRGSQFLLKPGEVPDWPKMSTWSRIGSLRPLIQKQAHFRLRNKEAGLMMSLVGSMGELMRIQATEEMGGVEQVWMYQDGHLQSKLLAGCFVDTSSSMLMAGSRAVPSSDPDKPHQLWNISSDGLIRNNAAPNLVLEVKGGQQFDRNQIIINEFHPNKLNQRWSLELL</sequence>
<feature type="domain" description="Beta/gamma crystallin 'Greek key'" evidence="4">
    <location>
        <begin position="1823"/>
        <end position="1862"/>
    </location>
</feature>
<feature type="compositionally biased region" description="Low complexity" evidence="3">
    <location>
        <begin position="925"/>
        <end position="942"/>
    </location>
</feature>
<feature type="compositionally biased region" description="Polar residues" evidence="3">
    <location>
        <begin position="177"/>
        <end position="197"/>
    </location>
</feature>
<feature type="compositionally biased region" description="Polar residues" evidence="3">
    <location>
        <begin position="398"/>
        <end position="412"/>
    </location>
</feature>
<evidence type="ECO:0000256" key="2">
    <source>
        <dbReference type="ARBA" id="ARBA00022737"/>
    </source>
</evidence>
<feature type="compositionally biased region" description="Basic and acidic residues" evidence="3">
    <location>
        <begin position="582"/>
        <end position="600"/>
    </location>
</feature>
<feature type="compositionally biased region" description="Low complexity" evidence="3">
    <location>
        <begin position="847"/>
        <end position="857"/>
    </location>
</feature>
<dbReference type="PANTHER" id="PTHR11818">
    <property type="entry name" value="BETA/GAMMA CRYSTALLIN"/>
    <property type="match status" value="1"/>
</dbReference>
<feature type="compositionally biased region" description="Low complexity" evidence="3">
    <location>
        <begin position="1215"/>
        <end position="1236"/>
    </location>
</feature>
<feature type="region of interest" description="Disordered" evidence="3">
    <location>
        <begin position="1481"/>
        <end position="1540"/>
    </location>
</feature>
<feature type="compositionally biased region" description="Polar residues" evidence="3">
    <location>
        <begin position="1052"/>
        <end position="1063"/>
    </location>
</feature>
<feature type="compositionally biased region" description="Polar residues" evidence="3">
    <location>
        <begin position="127"/>
        <end position="142"/>
    </location>
</feature>
<dbReference type="InterPro" id="IPR011024">
    <property type="entry name" value="G_crystallin-like"/>
</dbReference>
<comment type="caution">
    <text evidence="5">The sequence shown here is derived from an EMBL/GenBank/DDBJ whole genome shotgun (WGS) entry which is preliminary data.</text>
</comment>
<dbReference type="SMART" id="SM00247">
    <property type="entry name" value="XTALbg"/>
    <property type="match status" value="6"/>
</dbReference>
<dbReference type="InterPro" id="IPR050252">
    <property type="entry name" value="Beta/Gamma-Crystallin"/>
</dbReference>
<feature type="compositionally biased region" description="Polar residues" evidence="3">
    <location>
        <begin position="1200"/>
        <end position="1214"/>
    </location>
</feature>
<feature type="compositionally biased region" description="Polar residues" evidence="3">
    <location>
        <begin position="658"/>
        <end position="680"/>
    </location>
</feature>
<feature type="compositionally biased region" description="Basic and acidic residues" evidence="3">
    <location>
        <begin position="748"/>
        <end position="769"/>
    </location>
</feature>
<dbReference type="Gene3D" id="2.60.20.10">
    <property type="entry name" value="Crystallins"/>
    <property type="match status" value="6"/>
</dbReference>